<evidence type="ECO:0000256" key="8">
    <source>
        <dbReference type="SAM" id="MobiDB-lite"/>
    </source>
</evidence>
<dbReference type="EMBL" id="GDIQ01084490">
    <property type="protein sequence ID" value="JAN10247.1"/>
    <property type="molecule type" value="Transcribed_RNA"/>
</dbReference>
<name>A0A0P6DPQ9_9CRUS</name>
<feature type="compositionally biased region" description="Polar residues" evidence="8">
    <location>
        <begin position="159"/>
        <end position="188"/>
    </location>
</feature>
<dbReference type="InterPro" id="IPR036028">
    <property type="entry name" value="SH3-like_dom_sf"/>
</dbReference>
<feature type="compositionally biased region" description="Basic and acidic residues" evidence="8">
    <location>
        <begin position="1604"/>
        <end position="1622"/>
    </location>
</feature>
<dbReference type="EMBL" id="GDIQ01084491">
    <property type="protein sequence ID" value="JAN10246.1"/>
    <property type="molecule type" value="Transcribed_RNA"/>
</dbReference>
<feature type="compositionally biased region" description="Pro residues" evidence="8">
    <location>
        <begin position="797"/>
        <end position="849"/>
    </location>
</feature>
<proteinExistence type="predicted"/>
<feature type="compositionally biased region" description="Polar residues" evidence="8">
    <location>
        <begin position="519"/>
        <end position="554"/>
    </location>
</feature>
<feature type="chain" id="PRO_5007424370" evidence="9">
    <location>
        <begin position="19"/>
        <end position="1717"/>
    </location>
</feature>
<feature type="coiled-coil region" evidence="7">
    <location>
        <begin position="1036"/>
        <end position="1341"/>
    </location>
</feature>
<dbReference type="InterPro" id="IPR051500">
    <property type="entry name" value="cTAGE_MIA/OTOR"/>
</dbReference>
<protein>
    <submittedName>
        <fullName evidence="11">Putative Transport and Golgi organization protein</fullName>
    </submittedName>
</protein>
<feature type="domain" description="SH3" evidence="10">
    <location>
        <begin position="36"/>
        <end position="94"/>
    </location>
</feature>
<feature type="compositionally biased region" description="Basic and acidic residues" evidence="8">
    <location>
        <begin position="708"/>
        <end position="734"/>
    </location>
</feature>
<feature type="compositionally biased region" description="Low complexity" evidence="8">
    <location>
        <begin position="125"/>
        <end position="142"/>
    </location>
</feature>
<accession>A0A0P6DPQ9</accession>
<dbReference type="GO" id="GO:0005789">
    <property type="term" value="C:endoplasmic reticulum membrane"/>
    <property type="evidence" value="ECO:0007669"/>
    <property type="project" value="UniProtKB-SubCell"/>
</dbReference>
<evidence type="ECO:0000256" key="6">
    <source>
        <dbReference type="ARBA" id="ARBA00023180"/>
    </source>
</evidence>
<evidence type="ECO:0000256" key="7">
    <source>
        <dbReference type="SAM" id="Coils"/>
    </source>
</evidence>
<feature type="region of interest" description="Disordered" evidence="8">
    <location>
        <begin position="1556"/>
        <end position="1717"/>
    </location>
</feature>
<organism evidence="11">
    <name type="scientific">Daphnia magna</name>
    <dbReference type="NCBI Taxonomy" id="35525"/>
    <lineage>
        <taxon>Eukaryota</taxon>
        <taxon>Metazoa</taxon>
        <taxon>Ecdysozoa</taxon>
        <taxon>Arthropoda</taxon>
        <taxon>Crustacea</taxon>
        <taxon>Branchiopoda</taxon>
        <taxon>Diplostraca</taxon>
        <taxon>Cladocera</taxon>
        <taxon>Anomopoda</taxon>
        <taxon>Daphniidae</taxon>
        <taxon>Daphnia</taxon>
    </lineage>
</organism>
<evidence type="ECO:0000313" key="11">
    <source>
        <dbReference type="EMBL" id="JAN10246.1"/>
    </source>
</evidence>
<feature type="region of interest" description="Disordered" evidence="8">
    <location>
        <begin position="708"/>
        <end position="854"/>
    </location>
</feature>
<reference evidence="11" key="1">
    <citation type="submission" date="2015-10" db="EMBL/GenBank/DDBJ databases">
        <title>EvidentialGene: Evidence-directed Construction of Complete mRNA Transcriptomes without Genomes.</title>
        <authorList>
            <person name="Gilbert D.G."/>
        </authorList>
    </citation>
    <scope>NUCLEOTIDE SEQUENCE</scope>
</reference>
<feature type="compositionally biased region" description="Basic and acidic residues" evidence="8">
    <location>
        <begin position="1640"/>
        <end position="1650"/>
    </location>
</feature>
<feature type="region of interest" description="Disordered" evidence="8">
    <location>
        <begin position="123"/>
        <end position="299"/>
    </location>
</feature>
<evidence type="ECO:0000256" key="4">
    <source>
        <dbReference type="ARBA" id="ARBA00022824"/>
    </source>
</evidence>
<feature type="compositionally biased region" description="Pro residues" evidence="8">
    <location>
        <begin position="1582"/>
        <end position="1596"/>
    </location>
</feature>
<feature type="region of interest" description="Disordered" evidence="8">
    <location>
        <begin position="516"/>
        <end position="616"/>
    </location>
</feature>
<dbReference type="PANTHER" id="PTHR23158:SF33">
    <property type="entry name" value="TRANSPORT AND GOLGI ORGANIZATION PROTEIN 1"/>
    <property type="match status" value="1"/>
</dbReference>
<keyword evidence="2" id="KW-0728">SH3 domain</keyword>
<feature type="compositionally biased region" description="Basic residues" evidence="8">
    <location>
        <begin position="735"/>
        <end position="748"/>
    </location>
</feature>
<comment type="subcellular location">
    <subcellularLocation>
        <location evidence="1">Endoplasmic reticulum membrane</location>
        <topology evidence="1">Single-pass membrane protein</topology>
    </subcellularLocation>
</comment>
<feature type="compositionally biased region" description="Low complexity" evidence="8">
    <location>
        <begin position="607"/>
        <end position="616"/>
    </location>
</feature>
<dbReference type="PANTHER" id="PTHR23158">
    <property type="entry name" value="MELANOMA INHIBITORY ACTIVITY-RELATED"/>
    <property type="match status" value="1"/>
</dbReference>
<dbReference type="SMART" id="SM00326">
    <property type="entry name" value="SH3"/>
    <property type="match status" value="1"/>
</dbReference>
<evidence type="ECO:0000256" key="2">
    <source>
        <dbReference type="ARBA" id="ARBA00022443"/>
    </source>
</evidence>
<sequence>MKYSLLLLVFVYVPYIHGTISDWRLCGDPECRGALSSGIASVNYKSIEPMVLSFNAGDEVIIYSKEAGQNKELWGAEVRGKRGYIPKRLVREMRIFLRNPSHTVPTELFQPSVVQPPNVQSTFIPQQQQQPHQPPMQQGFPQENFRPYQQPPFPHVNPQHHNSNLLPNQPVPMQQTPQLTVPQQSVPNQPKPLQEPPMQPIQPVATTEASTITSTAETQTSGDIDNVGIKESSPVSANSASLGEPPVPIQQLKESVTIEDTEQNKQEIEVDIQDDEEGDETDENDANDQADDETDDDVNVVEKATDKSPLDLKHSDSVIVADVDAVNELVKAPAMDPMIEIGDLHGANSSPIHVPHLHSLEESIDDSLIKNEQPTVADTPISNKSEFIEEGPGVVVGTLSVEENATFDSVRDVHEIDHGKLGDIAGEDSNGSQPESWVSQTESSVESIQTDKEVKDVNSSIDDSLEHLNETKPEDIVPTEEVVVESTTSIPDVDSDSVVLLKTENPPPTVEHVEPAVLSSDSQQPQANIISSSTDGSLESQKSIELTAVETQTDVPELSTAKEDSEQVEAASLETSSSMVEETTKEPLLPTGDPEILSTKAEESEASKGSSSEGSGLLDSALNWLGLSDTEELLKTEQNDAEPTDPAHLLQQIASMDPTLKQEIEPSPKVDLLSSEVNGFCDTQDCAKLGNPTDVPKEDNHLHGAHEQEDHVHHDQKHDGHDQHHNHGDHDHGKDHHHNHDGHVHHHHGNDGHDHHNHGHGDHDHHNHGHDDHGHGHGHGHSHIPGYIPGFGHHYKPPVPKPQVASPPPTEMPLPPPTEMPLPPPTEMPLPPPTEMPPPPPTEMPPPPTVETLSPPTTTVEVVLEPTQELQPEQPIPPPVVEESNPLPTAASQHLNQVPPVLEQTPQQEVGHVPNQVPVQEPALPEYIPVEEIFRAEMEKNRRLQEQQQQEQNGEGMFDWFTVPLSGLIASFNEMETGDALPKASLYPALVVSVTTVIFLTLYYSVQNKSVEKMLKSRISLLDSQLYESQSANEESSNAQTKLSEYETSIAELRSQKEQAEAERIAMNRRLVNLEKERDALEKEVESATESATEANRMLEELLASQSENDQWQRSVEVLQQQLNRQQQTMENLNSSLCVKTAENETLGVEVEELRIETERYKVRIKTLQGDLETLKTSNRNYQQKMAQEGAELMKLKQDKEAWVTERRSLSNQINRHAKEIEEWRDKAEQLKKSMKAKENDLAKSLELLKQSGNDGPSVLQLTSLVQLESELAEANLTVERLTREVGSYAEESRRFDAEKADIQQRLSELQATCEAAARDKREAETRLEVLTNYFKEKETQLHKELGTHEAKRAITEENVSESVKKIIETEESLTLYKSQVETLTKEIEEQERSYKSRLATQEKRAHENWVAARQLERRLEESKQESAQLRHRLTQVEKDKEALLVAKENGTANGAVDVDLIKPVIKRPLLAGLPNNEELTMMEHPPLLSPPIPPPPPGMELGLGVPPPPGMPFDSMFPPPHFIPPAPFMPPEAGMLAPLHLHMPSIPPPPSGMLADHHRPPPLGMIATGSFDVDYRRDMADPPPPRRYPSPPRRYPSPLGSERSVRSDRSDRMDRYDDHFRPISPYGRHGGHRPRSVGRSRDVSPERPRSYSPLPSPLYPPHTTVHSPQDWDDGRDYNRAPMMRPNNLRHPQSGPKTSSPLIQPMDNGDRHHRPQP</sequence>
<feature type="compositionally biased region" description="Acidic residues" evidence="8">
    <location>
        <begin position="269"/>
        <end position="299"/>
    </location>
</feature>
<keyword evidence="6" id="KW-0325">Glycoprotein</keyword>
<feature type="coiled-coil region" evidence="7">
    <location>
        <begin position="1374"/>
        <end position="1440"/>
    </location>
</feature>
<keyword evidence="3 9" id="KW-0732">Signal</keyword>
<keyword evidence="4" id="KW-0256">Endoplasmic reticulum</keyword>
<evidence type="ECO:0000256" key="1">
    <source>
        <dbReference type="ARBA" id="ARBA00004389"/>
    </source>
</evidence>
<dbReference type="SUPFAM" id="SSF50044">
    <property type="entry name" value="SH3-domain"/>
    <property type="match status" value="1"/>
</dbReference>
<evidence type="ECO:0000259" key="10">
    <source>
        <dbReference type="SMART" id="SM00326"/>
    </source>
</evidence>
<evidence type="ECO:0000256" key="5">
    <source>
        <dbReference type="ARBA" id="ARBA00023054"/>
    </source>
</evidence>
<dbReference type="InterPro" id="IPR001452">
    <property type="entry name" value="SH3_domain"/>
</dbReference>
<feature type="compositionally biased region" description="Low complexity" evidence="8">
    <location>
        <begin position="205"/>
        <end position="221"/>
    </location>
</feature>
<feature type="signal peptide" evidence="9">
    <location>
        <begin position="1"/>
        <end position="18"/>
    </location>
</feature>
<keyword evidence="5 7" id="KW-0175">Coiled coil</keyword>
<feature type="compositionally biased region" description="Basic residues" evidence="8">
    <location>
        <begin position="1630"/>
        <end position="1639"/>
    </location>
</feature>
<evidence type="ECO:0000256" key="9">
    <source>
        <dbReference type="SAM" id="SignalP"/>
    </source>
</evidence>
<feature type="compositionally biased region" description="Pro residues" evidence="8">
    <location>
        <begin position="189"/>
        <end position="200"/>
    </location>
</feature>
<dbReference type="Gene3D" id="2.30.30.40">
    <property type="entry name" value="SH3 Domains"/>
    <property type="match status" value="1"/>
</dbReference>
<evidence type="ECO:0000256" key="3">
    <source>
        <dbReference type="ARBA" id="ARBA00022729"/>
    </source>
</evidence>
<feature type="compositionally biased region" description="Basic and acidic residues" evidence="8">
    <location>
        <begin position="749"/>
        <end position="775"/>
    </location>
</feature>